<proteinExistence type="predicted"/>
<protein>
    <submittedName>
        <fullName evidence="1">Uncharacterized protein</fullName>
    </submittedName>
</protein>
<dbReference type="EMBL" id="JACHGN010000049">
    <property type="protein sequence ID" value="MBB5140572.1"/>
    <property type="molecule type" value="Genomic_DNA"/>
</dbReference>
<gene>
    <name evidence="1" type="ORF">HNP84_010341</name>
</gene>
<sequence length="102" mass="11263">MITIWAVDLHGQTVGMARSGAWHSETFKQKAAAVTFELGVEACGHYWPGNWIRGSGWAPAPASEFAVQNWIAMDENETADWRKILADLKAAATSFRRTALID</sequence>
<name>A0A840PNF3_9ACTN</name>
<accession>A0A840PNF3</accession>
<keyword evidence="2" id="KW-1185">Reference proteome</keyword>
<reference evidence="1 2" key="1">
    <citation type="submission" date="2020-08" db="EMBL/GenBank/DDBJ databases">
        <title>Genomic Encyclopedia of Type Strains, Phase IV (KMG-IV): sequencing the most valuable type-strain genomes for metagenomic binning, comparative biology and taxonomic classification.</title>
        <authorList>
            <person name="Goeker M."/>
        </authorList>
    </citation>
    <scope>NUCLEOTIDE SEQUENCE [LARGE SCALE GENOMIC DNA]</scope>
    <source>
        <strain evidence="1 2">DSM 45615</strain>
    </source>
</reference>
<comment type="caution">
    <text evidence="1">The sequence shown here is derived from an EMBL/GenBank/DDBJ whole genome shotgun (WGS) entry which is preliminary data.</text>
</comment>
<organism evidence="1 2">
    <name type="scientific">Thermocatellispora tengchongensis</name>
    <dbReference type="NCBI Taxonomy" id="1073253"/>
    <lineage>
        <taxon>Bacteria</taxon>
        <taxon>Bacillati</taxon>
        <taxon>Actinomycetota</taxon>
        <taxon>Actinomycetes</taxon>
        <taxon>Streptosporangiales</taxon>
        <taxon>Streptosporangiaceae</taxon>
        <taxon>Thermocatellispora</taxon>
    </lineage>
</organism>
<dbReference type="RefSeq" id="WP_185057347.1">
    <property type="nucleotide sequence ID" value="NZ_BAABIX010000092.1"/>
</dbReference>
<evidence type="ECO:0000313" key="1">
    <source>
        <dbReference type="EMBL" id="MBB5140572.1"/>
    </source>
</evidence>
<evidence type="ECO:0000313" key="2">
    <source>
        <dbReference type="Proteomes" id="UP000578449"/>
    </source>
</evidence>
<dbReference type="Proteomes" id="UP000578449">
    <property type="component" value="Unassembled WGS sequence"/>
</dbReference>
<dbReference type="AlphaFoldDB" id="A0A840PNF3"/>